<reference evidence="1 2" key="1">
    <citation type="journal article" date="2018" name="PLoS Genet.">
        <title>Population sequencing reveals clonal diversity and ancestral inbreeding in the grapevine cultivar Chardonnay.</title>
        <authorList>
            <person name="Roach M.J."/>
            <person name="Johnson D.L."/>
            <person name="Bohlmann J."/>
            <person name="van Vuuren H.J."/>
            <person name="Jones S.J."/>
            <person name="Pretorius I.S."/>
            <person name="Schmidt S.A."/>
            <person name="Borneman A.R."/>
        </authorList>
    </citation>
    <scope>NUCLEOTIDE SEQUENCE [LARGE SCALE GENOMIC DNA]</scope>
    <source>
        <strain evidence="2">cv. Chardonnay</strain>
        <tissue evidence="1">Leaf</tissue>
    </source>
</reference>
<protein>
    <submittedName>
        <fullName evidence="1">Uncharacterized protein</fullName>
    </submittedName>
</protein>
<comment type="caution">
    <text evidence="1">The sequence shown here is derived from an EMBL/GenBank/DDBJ whole genome shotgun (WGS) entry which is preliminary data.</text>
</comment>
<evidence type="ECO:0000313" key="1">
    <source>
        <dbReference type="EMBL" id="RVW48951.1"/>
    </source>
</evidence>
<dbReference type="Proteomes" id="UP000288805">
    <property type="component" value="Unassembled WGS sequence"/>
</dbReference>
<name>A0A438EMI0_VITVI</name>
<accession>A0A438EMI0</accession>
<organism evidence="1 2">
    <name type="scientific">Vitis vinifera</name>
    <name type="common">Grape</name>
    <dbReference type="NCBI Taxonomy" id="29760"/>
    <lineage>
        <taxon>Eukaryota</taxon>
        <taxon>Viridiplantae</taxon>
        <taxon>Streptophyta</taxon>
        <taxon>Embryophyta</taxon>
        <taxon>Tracheophyta</taxon>
        <taxon>Spermatophyta</taxon>
        <taxon>Magnoliopsida</taxon>
        <taxon>eudicotyledons</taxon>
        <taxon>Gunneridae</taxon>
        <taxon>Pentapetalae</taxon>
        <taxon>rosids</taxon>
        <taxon>Vitales</taxon>
        <taxon>Vitaceae</taxon>
        <taxon>Viteae</taxon>
        <taxon>Vitis</taxon>
    </lineage>
</organism>
<gene>
    <name evidence="1" type="ORF">CK203_095635</name>
</gene>
<proteinExistence type="predicted"/>
<dbReference type="AlphaFoldDB" id="A0A438EMI0"/>
<sequence length="281" mass="30832">MALVGPEVWHFYRATSRCLSSNQDLWTARTSSSSIEYLFARLNKSSIVVGGFLASDSKNGVPGQMPLEDLQDSIHTSADVCLCRAEHKYCPTKASDRGRWTHRMWRIWARGIPWGLVMNDMRERRGEHVVQPFADGANGWLIWEVSPRLSSLGVTIGSGCASQAVAAGGLGLLGSLESELSSQGARCMGVCGSCGLTLLVSGMALAVPRYIDSDSSLEFAIWPLERWRREGPSMKSGCVAPRFLLLTFLSPGGEFAVAVRLPTVFFDGLAPFRMIFFFLTR</sequence>
<evidence type="ECO:0000313" key="2">
    <source>
        <dbReference type="Proteomes" id="UP000288805"/>
    </source>
</evidence>
<dbReference type="EMBL" id="QGNW01001236">
    <property type="protein sequence ID" value="RVW48951.1"/>
    <property type="molecule type" value="Genomic_DNA"/>
</dbReference>